<keyword evidence="3" id="KW-1185">Reference proteome</keyword>
<organism evidence="2 3">
    <name type="scientific">Streptomyces thioluteus</name>
    <dbReference type="NCBI Taxonomy" id="66431"/>
    <lineage>
        <taxon>Bacteria</taxon>
        <taxon>Bacillati</taxon>
        <taxon>Actinomycetota</taxon>
        <taxon>Actinomycetes</taxon>
        <taxon>Kitasatosporales</taxon>
        <taxon>Streptomycetaceae</taxon>
        <taxon>Streptomyces</taxon>
    </lineage>
</organism>
<feature type="region of interest" description="Disordered" evidence="1">
    <location>
        <begin position="43"/>
        <end position="73"/>
    </location>
</feature>
<sequence>MAAEAERAGRPAAGLHLIDPPPPGAGRLFRTYDDTQLEAVFAHELGQGGTSREADGLRAERPGPLLPGQPGPR</sequence>
<proteinExistence type="predicted"/>
<feature type="compositionally biased region" description="Pro residues" evidence="1">
    <location>
        <begin position="64"/>
        <end position="73"/>
    </location>
</feature>
<name>A0ABN3X536_STRTU</name>
<gene>
    <name evidence="2" type="ORF">GCM10020221_34580</name>
</gene>
<dbReference type="Proteomes" id="UP001501102">
    <property type="component" value="Unassembled WGS sequence"/>
</dbReference>
<dbReference type="RefSeq" id="WP_344964384.1">
    <property type="nucleotide sequence ID" value="NZ_BAAAXZ010000130.1"/>
</dbReference>
<protein>
    <submittedName>
        <fullName evidence="2">Uncharacterized protein</fullName>
    </submittedName>
</protein>
<evidence type="ECO:0000256" key="1">
    <source>
        <dbReference type="SAM" id="MobiDB-lite"/>
    </source>
</evidence>
<reference evidence="2 3" key="1">
    <citation type="journal article" date="2019" name="Int. J. Syst. Evol. Microbiol.">
        <title>The Global Catalogue of Microorganisms (GCM) 10K type strain sequencing project: providing services to taxonomists for standard genome sequencing and annotation.</title>
        <authorList>
            <consortium name="The Broad Institute Genomics Platform"/>
            <consortium name="The Broad Institute Genome Sequencing Center for Infectious Disease"/>
            <person name="Wu L."/>
            <person name="Ma J."/>
        </authorList>
    </citation>
    <scope>NUCLEOTIDE SEQUENCE [LARGE SCALE GENOMIC DNA]</scope>
    <source>
        <strain evidence="2 3">JCM 4087</strain>
    </source>
</reference>
<evidence type="ECO:0000313" key="2">
    <source>
        <dbReference type="EMBL" id="GAA2935866.1"/>
    </source>
</evidence>
<feature type="region of interest" description="Disordered" evidence="1">
    <location>
        <begin position="1"/>
        <end position="29"/>
    </location>
</feature>
<dbReference type="EMBL" id="BAAAXZ010000130">
    <property type="protein sequence ID" value="GAA2935866.1"/>
    <property type="molecule type" value="Genomic_DNA"/>
</dbReference>
<evidence type="ECO:0000313" key="3">
    <source>
        <dbReference type="Proteomes" id="UP001501102"/>
    </source>
</evidence>
<comment type="caution">
    <text evidence="2">The sequence shown here is derived from an EMBL/GenBank/DDBJ whole genome shotgun (WGS) entry which is preliminary data.</text>
</comment>
<feature type="compositionally biased region" description="Basic and acidic residues" evidence="1">
    <location>
        <begin position="52"/>
        <end position="61"/>
    </location>
</feature>
<accession>A0ABN3X536</accession>